<evidence type="ECO:0000256" key="1">
    <source>
        <dbReference type="ARBA" id="ARBA00022801"/>
    </source>
</evidence>
<dbReference type="EMBL" id="JBBHLI010000003">
    <property type="protein sequence ID" value="MEK9500907.1"/>
    <property type="molecule type" value="Genomic_DNA"/>
</dbReference>
<dbReference type="Gene3D" id="3.40.710.10">
    <property type="entry name" value="DD-peptidase/beta-lactamase superfamily"/>
    <property type="match status" value="1"/>
</dbReference>
<dbReference type="InterPro" id="IPR001466">
    <property type="entry name" value="Beta-lactam-related"/>
</dbReference>
<reference evidence="3 4" key="1">
    <citation type="submission" date="2024-02" db="EMBL/GenBank/DDBJ databases">
        <title>A novel Gemmatimonadota bacterium.</title>
        <authorList>
            <person name="Du Z.-J."/>
            <person name="Ye Y.-Q."/>
        </authorList>
    </citation>
    <scope>NUCLEOTIDE SEQUENCE [LARGE SCALE GENOMIC DNA]</scope>
    <source>
        <strain evidence="3 4">DH-20</strain>
    </source>
</reference>
<name>A0ABU9E838_9BACT</name>
<feature type="domain" description="Beta-lactamase-related" evidence="2">
    <location>
        <begin position="53"/>
        <end position="405"/>
    </location>
</feature>
<proteinExistence type="predicted"/>
<dbReference type="SUPFAM" id="SSF56601">
    <property type="entry name" value="beta-lactamase/transpeptidase-like"/>
    <property type="match status" value="1"/>
</dbReference>
<keyword evidence="4" id="KW-1185">Reference proteome</keyword>
<sequence length="434" mass="45856">MRAGDFGRRALLVVALTACARPGPAQDPPRTGAVAHEVAAAEVGMDPILLARIDSTVQAALDEGASPGAALAIGRHGRLVRLRGYGVLEPAEGAAVTPASLYDLASLTKVVGTTTAVMLLVDDGLLSLDDRVVDHLPWWSAGDPRKNRVTLRHLLVHRAGLPAFRRWFLDREGRDAYRTAIGEVALESEPGTATVYSDIGLMTAALIVEAVSGLPLDAVLDERVFAPLGMNDTGFLPDAGEMARIAPTEVDTLWRSGLVRGRVHDENADAFGGVAGHAGLFSTAADLAVFADLLLRGGTVPPCSAAAPEGRPCPVDRADERRVIEAETVDLFTRRAGPESSRALGWDTPSGRSSAGDFFSASSFGHTGFTGTSLWLDPERDLFVVLLTNRVHPTRDNTLHVPLRRAVHDLAARAVLDVPARPRGEGAGGEGARP</sequence>
<dbReference type="InterPro" id="IPR012338">
    <property type="entry name" value="Beta-lactam/transpept-like"/>
</dbReference>
<dbReference type="EC" id="3.1.1.103" evidence="3"/>
<protein>
    <submittedName>
        <fullName evidence="3">Serine hydrolase domain-containing protein</fullName>
        <ecNumber evidence="3">3.1.1.103</ecNumber>
    </submittedName>
</protein>
<evidence type="ECO:0000313" key="4">
    <source>
        <dbReference type="Proteomes" id="UP001484239"/>
    </source>
</evidence>
<dbReference type="GO" id="GO:0016787">
    <property type="term" value="F:hydrolase activity"/>
    <property type="evidence" value="ECO:0007669"/>
    <property type="project" value="UniProtKB-KW"/>
</dbReference>
<dbReference type="Proteomes" id="UP001484239">
    <property type="component" value="Unassembled WGS sequence"/>
</dbReference>
<dbReference type="RefSeq" id="WP_405279336.1">
    <property type="nucleotide sequence ID" value="NZ_JBBHLI010000003.1"/>
</dbReference>
<dbReference type="PANTHER" id="PTHR43283">
    <property type="entry name" value="BETA-LACTAMASE-RELATED"/>
    <property type="match status" value="1"/>
</dbReference>
<evidence type="ECO:0000313" key="3">
    <source>
        <dbReference type="EMBL" id="MEK9500907.1"/>
    </source>
</evidence>
<organism evidence="3 4">
    <name type="scientific">Gaopeijia maritima</name>
    <dbReference type="NCBI Taxonomy" id="3119007"/>
    <lineage>
        <taxon>Bacteria</taxon>
        <taxon>Pseudomonadati</taxon>
        <taxon>Gemmatimonadota</taxon>
        <taxon>Longimicrobiia</taxon>
        <taxon>Gaopeijiales</taxon>
        <taxon>Gaopeijiaceae</taxon>
        <taxon>Gaopeijia</taxon>
    </lineage>
</organism>
<evidence type="ECO:0000259" key="2">
    <source>
        <dbReference type="Pfam" id="PF00144"/>
    </source>
</evidence>
<comment type="caution">
    <text evidence="3">The sequence shown here is derived from an EMBL/GenBank/DDBJ whole genome shotgun (WGS) entry which is preliminary data.</text>
</comment>
<keyword evidence="1 3" id="KW-0378">Hydrolase</keyword>
<accession>A0ABU9E838</accession>
<dbReference type="PANTHER" id="PTHR43283:SF11">
    <property type="entry name" value="BETA-LACTAMASE-RELATED DOMAIN-CONTAINING PROTEIN"/>
    <property type="match status" value="1"/>
</dbReference>
<gene>
    <name evidence="3" type="ORF">WI372_07965</name>
</gene>
<dbReference type="InterPro" id="IPR050789">
    <property type="entry name" value="Diverse_Enzym_Activities"/>
</dbReference>
<dbReference type="Pfam" id="PF00144">
    <property type="entry name" value="Beta-lactamase"/>
    <property type="match status" value="1"/>
</dbReference>